<dbReference type="OrthoDB" id="1955879at2"/>
<dbReference type="KEGG" id="ipa:Isop_1965"/>
<feature type="compositionally biased region" description="Low complexity" evidence="2">
    <location>
        <begin position="367"/>
        <end position="380"/>
    </location>
</feature>
<protein>
    <recommendedName>
        <fullName evidence="5">Alpha/beta hydrolase family protein</fullName>
    </recommendedName>
</protein>
<dbReference type="HOGENOM" id="CLU_358905_0_0_0"/>
<evidence type="ECO:0000313" key="4">
    <source>
        <dbReference type="Proteomes" id="UP000008631"/>
    </source>
</evidence>
<dbReference type="SUPFAM" id="SSF53474">
    <property type="entry name" value="alpha/beta-Hydrolases"/>
    <property type="match status" value="1"/>
</dbReference>
<sequence>MNSDRFQPPSHRSPVVSRRLTGTLLALAALGPWSLSAWGQNQDLVLLKDGRVLQGVVERDNVFFIVADSMRRITLRRNWVASTDPAPNPPTPADIRLFHANMVQGGDMPEFALNFKVGQWNAELRREVSYVGTRDGRATEFIQAVHLLGPKVCEIRGLNRFWKANHATSEIPKELILGMFRRIKADNLDNPEALKKLTIFLIQADWLEEALIELDELARRFPGEAEAVERTRSSVLNLIARRELEGAQAALKRGRPREARRRLEILVRRFPLEGETARRVEAQRLEWETRDRFDRELAERLVLAADALPPNDRAAWSPALIEMLQALAEVPDIVGPLIEIALDETAAPHSRVAAGLNAANANANGNANAPAEVTLPGSPIDVPPPPSVTNPPALGNDPPTAPATADPAQAPSPAPDNASPASSRFARAASIFVAGPEQMTGDLDAAALLWNARALLRAILADDNDPPPDLIAQLDALGVDAPLALTLIQRMPPVRADRSAASGMVRTWRTRDSESPDSVEYVVQLPEEYHPLRSYPAVIALHDGDGPEQARALWGPEAARRGFILIAPEYRLPNRPADYGFTREEHAAVELALRDASKRLAIDTDRVGLVGSLFGGTMAWDVGLSHPGRFNGVVAMSALPGKHIAAYKPNAKLASLYIIQGKLTPGCDRIIAEGCRALIGSNNDLTYVEYYHRGLETIAGEVPAAYDWLEARKRNTYPSEFKVVAGREGDTRFYGTVINAFAPGRAPDPAGIDATGSNLKPATLSWSLNPRTNSIKLETDGVTSLDVWLPPVGLDPQRPVELRVNGKTWFKGLIPRDLEPMLRDLRIRGDRRQTYLFRVQAG</sequence>
<dbReference type="Proteomes" id="UP000008631">
    <property type="component" value="Chromosome"/>
</dbReference>
<dbReference type="RefSeq" id="WP_013564833.1">
    <property type="nucleotide sequence ID" value="NC_014962.1"/>
</dbReference>
<reference key="1">
    <citation type="submission" date="2010-11" db="EMBL/GenBank/DDBJ databases">
        <title>The complete sequence of chromosome of Isophaera pallida ATCC 43644.</title>
        <authorList>
            <consortium name="US DOE Joint Genome Institute (JGI-PGF)"/>
            <person name="Lucas S."/>
            <person name="Copeland A."/>
            <person name="Lapidus A."/>
            <person name="Bruce D."/>
            <person name="Goodwin L."/>
            <person name="Pitluck S."/>
            <person name="Kyrpides N."/>
            <person name="Mavromatis K."/>
            <person name="Pagani I."/>
            <person name="Ivanova N."/>
            <person name="Saunders E."/>
            <person name="Brettin T."/>
            <person name="Detter J.C."/>
            <person name="Han C."/>
            <person name="Tapia R."/>
            <person name="Land M."/>
            <person name="Hauser L."/>
            <person name="Markowitz V."/>
            <person name="Cheng J.-F."/>
            <person name="Hugenholtz P."/>
            <person name="Woyke T."/>
            <person name="Wu D."/>
            <person name="Eisen J.A."/>
        </authorList>
    </citation>
    <scope>NUCLEOTIDE SEQUENCE</scope>
    <source>
        <strain>ATCC 43644</strain>
    </source>
</reference>
<dbReference type="InterPro" id="IPR029058">
    <property type="entry name" value="AB_hydrolase_fold"/>
</dbReference>
<evidence type="ECO:0008006" key="5">
    <source>
        <dbReference type="Google" id="ProtNLM"/>
    </source>
</evidence>
<evidence type="ECO:0000256" key="1">
    <source>
        <dbReference type="ARBA" id="ARBA00022729"/>
    </source>
</evidence>
<dbReference type="InterPro" id="IPR050955">
    <property type="entry name" value="Plant_Biomass_Hydrol_Est"/>
</dbReference>
<feature type="compositionally biased region" description="Low complexity" evidence="2">
    <location>
        <begin position="390"/>
        <end position="421"/>
    </location>
</feature>
<reference evidence="3 4" key="2">
    <citation type="journal article" date="2011" name="Stand. Genomic Sci.">
        <title>Complete genome sequence of Isosphaera pallida type strain (IS1B).</title>
        <authorList>
            <consortium name="US DOE Joint Genome Institute (JGI-PGF)"/>
            <person name="Goker M."/>
            <person name="Cleland D."/>
            <person name="Saunders E."/>
            <person name="Lapidus A."/>
            <person name="Nolan M."/>
            <person name="Lucas S."/>
            <person name="Hammon N."/>
            <person name="Deshpande S."/>
            <person name="Cheng J.F."/>
            <person name="Tapia R."/>
            <person name="Han C."/>
            <person name="Goodwin L."/>
            <person name="Pitluck S."/>
            <person name="Liolios K."/>
            <person name="Pagani I."/>
            <person name="Ivanova N."/>
            <person name="Mavromatis K."/>
            <person name="Pati A."/>
            <person name="Chen A."/>
            <person name="Palaniappan K."/>
            <person name="Land M."/>
            <person name="Hauser L."/>
            <person name="Chang Y.J."/>
            <person name="Jeffries C.D."/>
            <person name="Detter J.C."/>
            <person name="Beck B."/>
            <person name="Woyke T."/>
            <person name="Bristow J."/>
            <person name="Eisen J.A."/>
            <person name="Markowitz V."/>
            <person name="Hugenholtz P."/>
            <person name="Kyrpides N.C."/>
            <person name="Klenk H.P."/>
        </authorList>
    </citation>
    <scope>NUCLEOTIDE SEQUENCE [LARGE SCALE GENOMIC DNA]</scope>
    <source>
        <strain evidence="4">ATCC 43644 / DSM 9630 / IS1B</strain>
    </source>
</reference>
<gene>
    <name evidence="3" type="ordered locus">Isop_1965</name>
</gene>
<evidence type="ECO:0000256" key="2">
    <source>
        <dbReference type="SAM" id="MobiDB-lite"/>
    </source>
</evidence>
<dbReference type="AlphaFoldDB" id="E8R326"/>
<proteinExistence type="predicted"/>
<organism evidence="3 4">
    <name type="scientific">Isosphaera pallida (strain ATCC 43644 / DSM 9630 / IS1B)</name>
    <dbReference type="NCBI Taxonomy" id="575540"/>
    <lineage>
        <taxon>Bacteria</taxon>
        <taxon>Pseudomonadati</taxon>
        <taxon>Planctomycetota</taxon>
        <taxon>Planctomycetia</taxon>
        <taxon>Isosphaerales</taxon>
        <taxon>Isosphaeraceae</taxon>
        <taxon>Isosphaera</taxon>
    </lineage>
</organism>
<dbReference type="eggNOG" id="COG0412">
    <property type="taxonomic scope" value="Bacteria"/>
</dbReference>
<dbReference type="Gene3D" id="3.40.50.1820">
    <property type="entry name" value="alpha/beta hydrolase"/>
    <property type="match status" value="1"/>
</dbReference>
<evidence type="ECO:0000313" key="3">
    <source>
        <dbReference type="EMBL" id="ADV62545.1"/>
    </source>
</evidence>
<feature type="region of interest" description="Disordered" evidence="2">
    <location>
        <begin position="367"/>
        <end position="421"/>
    </location>
</feature>
<dbReference type="PANTHER" id="PTHR43037">
    <property type="entry name" value="UNNAMED PRODUCT-RELATED"/>
    <property type="match status" value="1"/>
</dbReference>
<dbReference type="InParanoid" id="E8R326"/>
<keyword evidence="4" id="KW-1185">Reference proteome</keyword>
<accession>E8R326</accession>
<dbReference type="EMBL" id="CP002353">
    <property type="protein sequence ID" value="ADV62545.1"/>
    <property type="molecule type" value="Genomic_DNA"/>
</dbReference>
<name>E8R326_ISOPI</name>
<dbReference type="STRING" id="575540.Isop_1965"/>
<keyword evidence="1" id="KW-0732">Signal</keyword>
<dbReference type="PANTHER" id="PTHR43037:SF1">
    <property type="entry name" value="BLL1128 PROTEIN"/>
    <property type="match status" value="1"/>
</dbReference>